<evidence type="ECO:0000313" key="4">
    <source>
        <dbReference type="Proteomes" id="UP000248706"/>
    </source>
</evidence>
<sequence length="352" mass="37544">MNASATALAAQLPVDQVERALALLGPARRVALLAHEHPDGDCLGSALGLAHMLWALGKVAVPCCADPPPRAYSFLPAQERFQQDLGDEDFDLVVALDAGELPRFGRLYEGHRSFLEQVPLLNIDHHISSAGCGQVTIIDPTAAATAELLVLFQQQARLPLTPEAALCLLTGLMTDTGSFQFPSTTARTLEAAALLLQAGASPEPIAQAVFRTRPLAQERLRARVLLQAQTACDGQLIWSWANDATLAETGALPEMDDNLSGLLRDIEGVKIAAFFKSYGTPGTTRLSLRCAAPYNAAEICQRLGRGGGHARAAGATLDLPLEQAIPFVVARLEAELRRGEEQWTASSTSTNP</sequence>
<name>A0A328VJI6_9CHLR</name>
<organism evidence="3 4">
    <name type="scientific">Thermogemmatispora tikiterensis</name>
    <dbReference type="NCBI Taxonomy" id="1825093"/>
    <lineage>
        <taxon>Bacteria</taxon>
        <taxon>Bacillati</taxon>
        <taxon>Chloroflexota</taxon>
        <taxon>Ktedonobacteria</taxon>
        <taxon>Thermogemmatisporales</taxon>
        <taxon>Thermogemmatisporaceae</taxon>
        <taxon>Thermogemmatispora</taxon>
    </lineage>
</organism>
<reference evidence="3 4" key="1">
    <citation type="submission" date="2016-08" db="EMBL/GenBank/DDBJ databases">
        <title>Analysis of Carbohydrate Active Enzymes in Thermogemmatispora T81 Reveals Carbohydrate Degradation Ability.</title>
        <authorList>
            <person name="Tomazini A."/>
            <person name="Lal S."/>
            <person name="Stott M."/>
            <person name="Henrissat B."/>
            <person name="Polikarpov I."/>
            <person name="Sparling R."/>
            <person name="Levin D.B."/>
        </authorList>
    </citation>
    <scope>NUCLEOTIDE SEQUENCE [LARGE SCALE GENOMIC DNA]</scope>
    <source>
        <strain evidence="3 4">T81</strain>
    </source>
</reference>
<dbReference type="InterPro" id="IPR001667">
    <property type="entry name" value="DDH_dom"/>
</dbReference>
<dbReference type="GO" id="GO:0003676">
    <property type="term" value="F:nucleic acid binding"/>
    <property type="evidence" value="ECO:0007669"/>
    <property type="project" value="InterPro"/>
</dbReference>
<feature type="domain" description="DDH" evidence="1">
    <location>
        <begin position="30"/>
        <end position="171"/>
    </location>
</feature>
<evidence type="ECO:0000313" key="3">
    <source>
        <dbReference type="EMBL" id="RAQ98058.1"/>
    </source>
</evidence>
<gene>
    <name evidence="3" type="ORF">A4R35_21135</name>
</gene>
<dbReference type="InterPro" id="IPR038763">
    <property type="entry name" value="DHH_sf"/>
</dbReference>
<dbReference type="Pfam" id="PF01368">
    <property type="entry name" value="DHH"/>
    <property type="match status" value="1"/>
</dbReference>
<evidence type="ECO:0000259" key="1">
    <source>
        <dbReference type="Pfam" id="PF01368"/>
    </source>
</evidence>
<dbReference type="InterPro" id="IPR051319">
    <property type="entry name" value="Oligoribo/pAp-PDE_c-di-AMP_PDE"/>
</dbReference>
<dbReference type="Gene3D" id="3.10.310.30">
    <property type="match status" value="1"/>
</dbReference>
<protein>
    <recommendedName>
        <fullName evidence="5">DDH domain-containing protein</fullName>
    </recommendedName>
</protein>
<evidence type="ECO:0008006" key="5">
    <source>
        <dbReference type="Google" id="ProtNLM"/>
    </source>
</evidence>
<dbReference type="RefSeq" id="WP_112433001.1">
    <property type="nucleotide sequence ID" value="NZ_MCIF01000002.1"/>
</dbReference>
<dbReference type="SUPFAM" id="SSF64182">
    <property type="entry name" value="DHH phosphoesterases"/>
    <property type="match status" value="1"/>
</dbReference>
<dbReference type="EMBL" id="MCIF01000002">
    <property type="protein sequence ID" value="RAQ98058.1"/>
    <property type="molecule type" value="Genomic_DNA"/>
</dbReference>
<proteinExistence type="predicted"/>
<feature type="domain" description="DHHA1" evidence="2">
    <location>
        <begin position="258"/>
        <end position="336"/>
    </location>
</feature>
<comment type="caution">
    <text evidence="3">The sequence shown here is derived from an EMBL/GenBank/DDBJ whole genome shotgun (WGS) entry which is preliminary data.</text>
</comment>
<dbReference type="Gene3D" id="3.90.1640.10">
    <property type="entry name" value="inorganic pyrophosphatase (n-terminal core)"/>
    <property type="match status" value="1"/>
</dbReference>
<evidence type="ECO:0000259" key="2">
    <source>
        <dbReference type="Pfam" id="PF02272"/>
    </source>
</evidence>
<dbReference type="Pfam" id="PF02272">
    <property type="entry name" value="DHHA1"/>
    <property type="match status" value="1"/>
</dbReference>
<dbReference type="PANTHER" id="PTHR47618">
    <property type="entry name" value="BIFUNCTIONAL OLIGORIBONUCLEASE AND PAP PHOSPHATASE NRNA"/>
    <property type="match status" value="1"/>
</dbReference>
<dbReference type="AlphaFoldDB" id="A0A328VJI6"/>
<dbReference type="InterPro" id="IPR003156">
    <property type="entry name" value="DHHA1_dom"/>
</dbReference>
<keyword evidence="4" id="KW-1185">Reference proteome</keyword>
<dbReference type="OrthoDB" id="9803668at2"/>
<dbReference type="PANTHER" id="PTHR47618:SF1">
    <property type="entry name" value="BIFUNCTIONAL OLIGORIBONUCLEASE AND PAP PHOSPHATASE NRNA"/>
    <property type="match status" value="1"/>
</dbReference>
<accession>A0A328VJI6</accession>
<dbReference type="Proteomes" id="UP000248706">
    <property type="component" value="Unassembled WGS sequence"/>
</dbReference>